<evidence type="ECO:0000313" key="1">
    <source>
        <dbReference type="EMBL" id="CAM9990025.1"/>
    </source>
</evidence>
<reference evidence="1" key="1">
    <citation type="submission" date="2023-05" db="EMBL/GenBank/DDBJ databases">
        <authorList>
            <consortium name="ELIXIR-Norway"/>
        </authorList>
    </citation>
    <scope>NUCLEOTIDE SEQUENCE</scope>
</reference>
<reference evidence="1" key="2">
    <citation type="submission" date="2025-03" db="EMBL/GenBank/DDBJ databases">
        <authorList>
            <consortium name="ELIXIR-Norway"/>
            <consortium name="Elixir Norway"/>
        </authorList>
    </citation>
    <scope>NUCLEOTIDE SEQUENCE</scope>
</reference>
<evidence type="ECO:0000313" key="2">
    <source>
        <dbReference type="Proteomes" id="UP001162501"/>
    </source>
</evidence>
<name>A0AC59YUM5_RANTA</name>
<organism evidence="1 2">
    <name type="scientific">Rangifer tarandus platyrhynchus</name>
    <name type="common">Svalbard reindeer</name>
    <dbReference type="NCBI Taxonomy" id="3082113"/>
    <lineage>
        <taxon>Eukaryota</taxon>
        <taxon>Metazoa</taxon>
        <taxon>Chordata</taxon>
        <taxon>Craniata</taxon>
        <taxon>Vertebrata</taxon>
        <taxon>Euteleostomi</taxon>
        <taxon>Mammalia</taxon>
        <taxon>Eutheria</taxon>
        <taxon>Laurasiatheria</taxon>
        <taxon>Artiodactyla</taxon>
        <taxon>Ruminantia</taxon>
        <taxon>Pecora</taxon>
        <taxon>Cervidae</taxon>
        <taxon>Odocoileinae</taxon>
        <taxon>Rangifer</taxon>
    </lineage>
</organism>
<proteinExistence type="predicted"/>
<dbReference type="Proteomes" id="UP001162501">
    <property type="component" value="Chromosome 20"/>
</dbReference>
<dbReference type="EMBL" id="OX596104">
    <property type="protein sequence ID" value="CAM9990025.1"/>
    <property type="molecule type" value="Genomic_DNA"/>
</dbReference>
<sequence length="89" mass="9941">MARRLPTAARTLRTGRSAVFAGVQRPSFVVPLCLRNVPLILRVRDAQAVYRQQCPADPGMKKSDRSVLQVEIGFERSPGRPAEPRRNAE</sequence>
<gene>
    <name evidence="1" type="ORF">MRATA1EN22A_LOCUS10397</name>
</gene>
<accession>A0AC59YUM5</accession>
<protein>
    <submittedName>
        <fullName evidence="1">Uncharacterized protein</fullName>
    </submittedName>
</protein>